<keyword evidence="12" id="KW-1185">Reference proteome</keyword>
<feature type="binding site" evidence="9">
    <location>
        <position position="204"/>
    </location>
    <ligand>
        <name>D-ribose 5-phosphate</name>
        <dbReference type="ChEBI" id="CHEBI:78346"/>
    </ligand>
</feature>
<organism evidence="11 12">
    <name type="scientific">Plesiocystis pacifica SIR-1</name>
    <dbReference type="NCBI Taxonomy" id="391625"/>
    <lineage>
        <taxon>Bacteria</taxon>
        <taxon>Pseudomonadati</taxon>
        <taxon>Myxococcota</taxon>
        <taxon>Polyangia</taxon>
        <taxon>Nannocystales</taxon>
        <taxon>Nannocystaceae</taxon>
        <taxon>Plesiocystis</taxon>
    </lineage>
</organism>
<dbReference type="HAMAP" id="MF_00583_B">
    <property type="entry name" value="RibP_PPkinase_B"/>
    <property type="match status" value="1"/>
</dbReference>
<dbReference type="NCBIfam" id="NF002320">
    <property type="entry name" value="PRK01259.1"/>
    <property type="match status" value="1"/>
</dbReference>
<evidence type="ECO:0000256" key="1">
    <source>
        <dbReference type="ARBA" id="ARBA00022679"/>
    </source>
</evidence>
<feature type="binding site" evidence="9">
    <location>
        <position position="179"/>
    </location>
    <ligand>
        <name>Mg(2+)</name>
        <dbReference type="ChEBI" id="CHEBI:18420"/>
    </ligand>
</feature>
<keyword evidence="3 9" id="KW-0545">Nucleotide biosynthesis</keyword>
<dbReference type="InterPro" id="IPR037515">
    <property type="entry name" value="Rib-P_diPkinase_bac"/>
</dbReference>
<dbReference type="EC" id="2.7.6.1" evidence="9"/>
<evidence type="ECO:0000256" key="9">
    <source>
        <dbReference type="HAMAP-Rule" id="MF_00583"/>
    </source>
</evidence>
<keyword evidence="9" id="KW-0963">Cytoplasm</keyword>
<dbReference type="Pfam" id="PF13793">
    <property type="entry name" value="Pribosyltran_N"/>
    <property type="match status" value="1"/>
</dbReference>
<comment type="cofactor">
    <cofactor evidence="9">
        <name>Mg(2+)</name>
        <dbReference type="ChEBI" id="CHEBI:18420"/>
    </cofactor>
    <text evidence="9">Binds 2 Mg(2+) ions per subunit.</text>
</comment>
<keyword evidence="4 9" id="KW-0547">Nucleotide-binding</keyword>
<comment type="caution">
    <text evidence="11">The sequence shown here is derived from an EMBL/GenBank/DDBJ whole genome shotgun (WGS) entry which is preliminary data.</text>
</comment>
<dbReference type="InterPro" id="IPR005946">
    <property type="entry name" value="Rib-P_diPkinase"/>
</dbReference>
<dbReference type="PANTHER" id="PTHR10210">
    <property type="entry name" value="RIBOSE-PHOSPHATE DIPHOSPHOKINASE FAMILY MEMBER"/>
    <property type="match status" value="1"/>
</dbReference>
<dbReference type="GO" id="GO:0005737">
    <property type="term" value="C:cytoplasm"/>
    <property type="evidence" value="ECO:0007669"/>
    <property type="project" value="UniProtKB-SubCell"/>
</dbReference>
<comment type="subunit">
    <text evidence="9">Homohexamer.</text>
</comment>
<dbReference type="CDD" id="cd06223">
    <property type="entry name" value="PRTases_typeI"/>
    <property type="match status" value="1"/>
</dbReference>
<dbReference type="GO" id="GO:0006164">
    <property type="term" value="P:purine nucleotide biosynthetic process"/>
    <property type="evidence" value="ECO:0007669"/>
    <property type="project" value="TreeGrafter"/>
</dbReference>
<dbReference type="PROSITE" id="PS00114">
    <property type="entry name" value="PRPP_SYNTHASE"/>
    <property type="match status" value="1"/>
</dbReference>
<dbReference type="NCBIfam" id="TIGR01251">
    <property type="entry name" value="ribP_PPkin"/>
    <property type="match status" value="1"/>
</dbReference>
<dbReference type="EMBL" id="ABCS01000059">
    <property type="protein sequence ID" value="EDM76728.1"/>
    <property type="molecule type" value="Genomic_DNA"/>
</dbReference>
<name>A6GBM2_9BACT</name>
<dbReference type="GO" id="GO:0006015">
    <property type="term" value="P:5-phosphoribose 1-diphosphate biosynthetic process"/>
    <property type="evidence" value="ECO:0007669"/>
    <property type="project" value="UniProtKB-UniRule"/>
</dbReference>
<dbReference type="GO" id="GO:0009156">
    <property type="term" value="P:ribonucleoside monophosphate biosynthetic process"/>
    <property type="evidence" value="ECO:0007669"/>
    <property type="project" value="InterPro"/>
</dbReference>
<evidence type="ECO:0000256" key="2">
    <source>
        <dbReference type="ARBA" id="ARBA00022723"/>
    </source>
</evidence>
<dbReference type="GO" id="GO:0016301">
    <property type="term" value="F:kinase activity"/>
    <property type="evidence" value="ECO:0007669"/>
    <property type="project" value="UniProtKB-KW"/>
</dbReference>
<dbReference type="PANTHER" id="PTHR10210:SF41">
    <property type="entry name" value="RIBOSE-PHOSPHATE PYROPHOSPHOKINASE 1, CHLOROPLASTIC"/>
    <property type="match status" value="1"/>
</dbReference>
<dbReference type="InterPro" id="IPR029057">
    <property type="entry name" value="PRTase-like"/>
</dbReference>
<protein>
    <recommendedName>
        <fullName evidence="9">Ribose-phosphate pyrophosphokinase</fullName>
        <shortName evidence="9">RPPK</shortName>
        <ecNumber evidence="9">2.7.6.1</ecNumber>
    </recommendedName>
    <alternativeName>
        <fullName evidence="9">5-phospho-D-ribosyl alpha-1-diphosphate synthase</fullName>
    </alternativeName>
    <alternativeName>
        <fullName evidence="9">Phosphoribosyl diphosphate synthase</fullName>
    </alternativeName>
    <alternativeName>
        <fullName evidence="9">Phosphoribosyl pyrophosphate synthase</fullName>
        <shortName evidence="9">P-Rib-PP synthase</shortName>
        <shortName evidence="9">PRPP synthase</shortName>
        <shortName evidence="9">PRPPase</shortName>
    </alternativeName>
</protein>
<evidence type="ECO:0000313" key="11">
    <source>
        <dbReference type="EMBL" id="EDM76728.1"/>
    </source>
</evidence>
<keyword evidence="6 9" id="KW-0067">ATP-binding</keyword>
<keyword evidence="1 9" id="KW-0808">Transferase</keyword>
<sequence>MTSEELDLNRLISIFGGNANPALTTEICKYVGVNVGNSKVSRFSDGEIFVEIGENVRGVNCFIVQSTCSPPNDNLMEMLIMIDALKRASAGAIVAIVPYFGYARQDRKVKPRTPITAKLVADLLSAAGATRVLSVDLHAGQIQGFFDIPFDHLYATPILRDAFEREGLGGDNTVVVSPDAGGTERARAYSKYLNCSLAIIDKRRDSPNESKVHHLIGDVEGKRAILIDDMIDTAGTLCNAAKAVMDHGAAEVFAGATHGVLSGPAIERLNASVLSKVWVTNTIPQEEKMAACPKLEVLSIANLVGEAIKRIHHGDSISSLFD</sequence>
<evidence type="ECO:0000256" key="4">
    <source>
        <dbReference type="ARBA" id="ARBA00022741"/>
    </source>
</evidence>
<dbReference type="SUPFAM" id="SSF53271">
    <property type="entry name" value="PRTase-like"/>
    <property type="match status" value="1"/>
</dbReference>
<dbReference type="GO" id="GO:0004749">
    <property type="term" value="F:ribose phosphate diphosphokinase activity"/>
    <property type="evidence" value="ECO:0007669"/>
    <property type="project" value="UniProtKB-UniRule"/>
</dbReference>
<dbReference type="FunFam" id="3.40.50.2020:FF:000007">
    <property type="entry name" value="Ribose-phosphate pyrophosphokinase"/>
    <property type="match status" value="1"/>
</dbReference>
<evidence type="ECO:0000256" key="3">
    <source>
        <dbReference type="ARBA" id="ARBA00022727"/>
    </source>
</evidence>
<dbReference type="FunFam" id="3.40.50.2020:FF:000005">
    <property type="entry name" value="Ribose-phosphate pyrophosphokinase 1"/>
    <property type="match status" value="1"/>
</dbReference>
<evidence type="ECO:0000256" key="5">
    <source>
        <dbReference type="ARBA" id="ARBA00022777"/>
    </source>
</evidence>
<dbReference type="InterPro" id="IPR000836">
    <property type="entry name" value="PRTase_dom"/>
</dbReference>
<feature type="binding site" evidence="9">
    <location>
        <begin position="104"/>
        <end position="105"/>
    </location>
    <ligand>
        <name>ATP</name>
        <dbReference type="ChEBI" id="CHEBI:30616"/>
    </ligand>
</feature>
<dbReference type="GO" id="GO:0000287">
    <property type="term" value="F:magnesium ion binding"/>
    <property type="evidence" value="ECO:0007669"/>
    <property type="project" value="UniProtKB-UniRule"/>
</dbReference>
<comment type="pathway">
    <text evidence="9">Metabolic intermediate biosynthesis; 5-phospho-alpha-D-ribose 1-diphosphate biosynthesis; 5-phospho-alpha-D-ribose 1-diphosphate from D-ribose 5-phosphate (route I): step 1/1.</text>
</comment>
<reference evidence="11 12" key="1">
    <citation type="submission" date="2007-06" db="EMBL/GenBank/DDBJ databases">
        <authorList>
            <person name="Shimkets L."/>
            <person name="Ferriera S."/>
            <person name="Johnson J."/>
            <person name="Kravitz S."/>
            <person name="Beeson K."/>
            <person name="Sutton G."/>
            <person name="Rogers Y.-H."/>
            <person name="Friedman R."/>
            <person name="Frazier M."/>
            <person name="Venter J.C."/>
        </authorList>
    </citation>
    <scope>NUCLEOTIDE SEQUENCE [LARGE SCALE GENOMIC DNA]</scope>
    <source>
        <strain evidence="11 12">SIR-1</strain>
    </source>
</reference>
<dbReference type="InterPro" id="IPR029099">
    <property type="entry name" value="Pribosyltran_N"/>
</dbReference>
<gene>
    <name evidence="9" type="primary">prs</name>
    <name evidence="11" type="ORF">PPSIR1_33776</name>
</gene>
<comment type="function">
    <text evidence="9">Involved in the biosynthesis of the central metabolite phospho-alpha-D-ribosyl-1-pyrophosphate (PRPP) via the transfer of pyrophosphoryl group from ATP to 1-hydroxyl of ribose-5-phosphate (Rib-5-P).</text>
</comment>
<comment type="similarity">
    <text evidence="9">Belongs to the ribose-phosphate pyrophosphokinase family. Class I subfamily.</text>
</comment>
<proteinExistence type="inferred from homology"/>
<keyword evidence="7 9" id="KW-0460">Magnesium</keyword>
<dbReference type="UniPathway" id="UPA00087">
    <property type="reaction ID" value="UER00172"/>
</dbReference>
<dbReference type="STRING" id="391625.PPSIR1_33776"/>
<dbReference type="Gene3D" id="3.40.50.2020">
    <property type="match status" value="2"/>
</dbReference>
<dbReference type="InterPro" id="IPR000842">
    <property type="entry name" value="PRib_PP_synth_CS"/>
</dbReference>
<keyword evidence="2 9" id="KW-0479">Metal-binding</keyword>
<comment type="catalytic activity">
    <reaction evidence="8 9">
        <text>D-ribose 5-phosphate + ATP = 5-phospho-alpha-D-ribose 1-diphosphate + AMP + H(+)</text>
        <dbReference type="Rhea" id="RHEA:15609"/>
        <dbReference type="ChEBI" id="CHEBI:15378"/>
        <dbReference type="ChEBI" id="CHEBI:30616"/>
        <dbReference type="ChEBI" id="CHEBI:58017"/>
        <dbReference type="ChEBI" id="CHEBI:78346"/>
        <dbReference type="ChEBI" id="CHEBI:456215"/>
        <dbReference type="EC" id="2.7.6.1"/>
    </reaction>
</comment>
<dbReference type="Pfam" id="PF14572">
    <property type="entry name" value="Pribosyl_synth"/>
    <property type="match status" value="1"/>
</dbReference>
<feature type="domain" description="Ribose-phosphate pyrophosphokinase N-terminal" evidence="10">
    <location>
        <begin position="13"/>
        <end position="128"/>
    </location>
</feature>
<keyword evidence="5 9" id="KW-0418">Kinase</keyword>
<evidence type="ECO:0000256" key="8">
    <source>
        <dbReference type="ARBA" id="ARBA00049535"/>
    </source>
</evidence>
<evidence type="ECO:0000313" key="12">
    <source>
        <dbReference type="Proteomes" id="UP000005801"/>
    </source>
</evidence>
<dbReference type="eggNOG" id="COG0462">
    <property type="taxonomic scope" value="Bacteria"/>
</dbReference>
<feature type="active site" evidence="9">
    <location>
        <position position="202"/>
    </location>
</feature>
<evidence type="ECO:0000256" key="6">
    <source>
        <dbReference type="ARBA" id="ARBA00022840"/>
    </source>
</evidence>
<feature type="binding site" evidence="9">
    <location>
        <begin position="45"/>
        <end position="47"/>
    </location>
    <ligand>
        <name>ATP</name>
        <dbReference type="ChEBI" id="CHEBI:30616"/>
    </ligand>
</feature>
<comment type="subcellular location">
    <subcellularLocation>
        <location evidence="9">Cytoplasm</location>
    </subcellularLocation>
</comment>
<dbReference type="GO" id="GO:0002189">
    <property type="term" value="C:ribose phosphate diphosphokinase complex"/>
    <property type="evidence" value="ECO:0007669"/>
    <property type="project" value="TreeGrafter"/>
</dbReference>
<feature type="binding site" evidence="9">
    <location>
        <begin position="232"/>
        <end position="236"/>
    </location>
    <ligand>
        <name>D-ribose 5-phosphate</name>
        <dbReference type="ChEBI" id="CHEBI:78346"/>
    </ligand>
</feature>
<feature type="binding site" evidence="9">
    <location>
        <position position="228"/>
    </location>
    <ligand>
        <name>D-ribose 5-phosphate</name>
        <dbReference type="ChEBI" id="CHEBI:78346"/>
    </ligand>
</feature>
<dbReference type="GO" id="GO:0005524">
    <property type="term" value="F:ATP binding"/>
    <property type="evidence" value="ECO:0007669"/>
    <property type="project" value="UniProtKB-KW"/>
</dbReference>
<feature type="binding site" evidence="9">
    <location>
        <position position="138"/>
    </location>
    <ligand>
        <name>Mg(2+)</name>
        <dbReference type="ChEBI" id="CHEBI:18420"/>
    </ligand>
</feature>
<dbReference type="Proteomes" id="UP000005801">
    <property type="component" value="Unassembled WGS sequence"/>
</dbReference>
<evidence type="ECO:0000256" key="7">
    <source>
        <dbReference type="ARBA" id="ARBA00022842"/>
    </source>
</evidence>
<accession>A6GBM2</accession>
<dbReference type="AlphaFoldDB" id="A6GBM2"/>
<evidence type="ECO:0000259" key="10">
    <source>
        <dbReference type="Pfam" id="PF13793"/>
    </source>
</evidence>
<dbReference type="SMART" id="SM01400">
    <property type="entry name" value="Pribosyltran_N"/>
    <property type="match status" value="1"/>
</dbReference>